<reference evidence="1 2" key="1">
    <citation type="journal article" date="2016" name="Nat. Commun.">
        <title>Thousands of microbial genomes shed light on interconnected biogeochemical processes in an aquifer system.</title>
        <authorList>
            <person name="Anantharaman K."/>
            <person name="Brown C.T."/>
            <person name="Hug L.A."/>
            <person name="Sharon I."/>
            <person name="Castelle C.J."/>
            <person name="Probst A.J."/>
            <person name="Thomas B.C."/>
            <person name="Singh A."/>
            <person name="Wilkins M.J."/>
            <person name="Karaoz U."/>
            <person name="Brodie E.L."/>
            <person name="Williams K.H."/>
            <person name="Hubbard S.S."/>
            <person name="Banfield J.F."/>
        </authorList>
    </citation>
    <scope>NUCLEOTIDE SEQUENCE [LARGE SCALE GENOMIC DNA]</scope>
</reference>
<dbReference type="AlphaFoldDB" id="A0A1G2B1T7"/>
<evidence type="ECO:0000313" key="2">
    <source>
        <dbReference type="Proteomes" id="UP000179164"/>
    </source>
</evidence>
<dbReference type="GO" id="GO:0004803">
    <property type="term" value="F:transposase activity"/>
    <property type="evidence" value="ECO:0007669"/>
    <property type="project" value="InterPro"/>
</dbReference>
<dbReference type="GO" id="GO:0003677">
    <property type="term" value="F:DNA binding"/>
    <property type="evidence" value="ECO:0007669"/>
    <property type="project" value="InterPro"/>
</dbReference>
<name>A0A1G2B1T7_9BACT</name>
<dbReference type="STRING" id="1798543.A2898_02470"/>
<dbReference type="SUPFAM" id="SSF143422">
    <property type="entry name" value="Transposase IS200-like"/>
    <property type="match status" value="1"/>
</dbReference>
<comment type="caution">
    <text evidence="1">The sequence shown here is derived from an EMBL/GenBank/DDBJ whole genome shotgun (WGS) entry which is preliminary data.</text>
</comment>
<accession>A0A1G2B1T7</accession>
<evidence type="ECO:0000313" key="1">
    <source>
        <dbReference type="EMBL" id="OGY83118.1"/>
    </source>
</evidence>
<dbReference type="Proteomes" id="UP000179164">
    <property type="component" value="Unassembled WGS sequence"/>
</dbReference>
<organism evidence="1 2">
    <name type="scientific">Candidatus Kerfeldbacteria bacterium RIFCSPLOWO2_01_FULL_48_11</name>
    <dbReference type="NCBI Taxonomy" id="1798543"/>
    <lineage>
        <taxon>Bacteria</taxon>
        <taxon>Candidatus Kerfeldiibacteriota</taxon>
    </lineage>
</organism>
<evidence type="ECO:0008006" key="3">
    <source>
        <dbReference type="Google" id="ProtNLM"/>
    </source>
</evidence>
<proteinExistence type="predicted"/>
<dbReference type="GO" id="GO:0006313">
    <property type="term" value="P:DNA transposition"/>
    <property type="evidence" value="ECO:0007669"/>
    <property type="project" value="InterPro"/>
</dbReference>
<sequence length="208" mass="24053">MCHLSEILPGFSLGLFTLTTMQGKAHQRYWPNQTTYFLTGSTFLHFPYFRSIGQKYLVLRQIGTIQKRFNLSEVVYSISINHYHMKFFLDNGLDLAKVKQIMHGGTSYIYRKQYGMWHKEMWQSQRTLVVTSEAMDQKVTGYIIGNLLKHKEVSTFHELAASPFSSYGSIARKYGDEYARRLVSSIIDVSESSEGQLDTRELNSHTLN</sequence>
<dbReference type="EMBL" id="MHKE01000015">
    <property type="protein sequence ID" value="OGY83118.1"/>
    <property type="molecule type" value="Genomic_DNA"/>
</dbReference>
<protein>
    <recommendedName>
        <fullName evidence="3">Transposase IS200-like domain-containing protein</fullName>
    </recommendedName>
</protein>
<gene>
    <name evidence="1" type="ORF">A2898_02470</name>
</gene>
<dbReference type="Gene3D" id="3.30.70.1290">
    <property type="entry name" value="Transposase IS200-like"/>
    <property type="match status" value="1"/>
</dbReference>
<dbReference type="InterPro" id="IPR036515">
    <property type="entry name" value="Transposase_17_sf"/>
</dbReference>